<dbReference type="RefSeq" id="WP_301217603.1">
    <property type="nucleotide sequence ID" value="NZ_JAROCB010000002.1"/>
</dbReference>
<feature type="transmembrane region" description="Helical" evidence="1">
    <location>
        <begin position="97"/>
        <end position="116"/>
    </location>
</feature>
<keyword evidence="1" id="KW-0472">Membrane</keyword>
<comment type="caution">
    <text evidence="2">The sequence shown here is derived from an EMBL/GenBank/DDBJ whole genome shotgun (WGS) entry which is preliminary data.</text>
</comment>
<evidence type="ECO:0000256" key="1">
    <source>
        <dbReference type="SAM" id="Phobius"/>
    </source>
</evidence>
<gene>
    <name evidence="2" type="ORF">P5G59_07735</name>
</gene>
<keyword evidence="3" id="KW-1185">Reference proteome</keyword>
<protein>
    <submittedName>
        <fullName evidence="2">Uncharacterized protein</fullName>
    </submittedName>
</protein>
<sequence length="119" mass="11639">MTVPAPASAPMLPRALALLGVALAGGLLAAPPLLIAGMTAAYVRAWLGLGSIDPTWNDGDGGLVLVAVIVVLLILAAVGAAVVALARRARVRPAPAAALSIALSVAVAVLAVRAITPLA</sequence>
<evidence type="ECO:0000313" key="3">
    <source>
        <dbReference type="Proteomes" id="UP001174210"/>
    </source>
</evidence>
<proteinExistence type="predicted"/>
<reference evidence="2" key="1">
    <citation type="submission" date="2023-03" db="EMBL/GenBank/DDBJ databases">
        <title>MT1 and MT2 Draft Genomes of Novel Species.</title>
        <authorList>
            <person name="Venkateswaran K."/>
        </authorList>
    </citation>
    <scope>NUCLEOTIDE SEQUENCE</scope>
    <source>
        <strain evidence="2">F6_8S_P_1A</strain>
    </source>
</reference>
<keyword evidence="1" id="KW-0812">Transmembrane</keyword>
<dbReference type="Proteomes" id="UP001174210">
    <property type="component" value="Unassembled WGS sequence"/>
</dbReference>
<feature type="transmembrane region" description="Helical" evidence="1">
    <location>
        <begin position="61"/>
        <end position="85"/>
    </location>
</feature>
<accession>A0ABT8IW30</accession>
<organism evidence="2 3">
    <name type="scientific">Leifsonia virtsii</name>
    <dbReference type="NCBI Taxonomy" id="3035915"/>
    <lineage>
        <taxon>Bacteria</taxon>
        <taxon>Bacillati</taxon>
        <taxon>Actinomycetota</taxon>
        <taxon>Actinomycetes</taxon>
        <taxon>Micrococcales</taxon>
        <taxon>Microbacteriaceae</taxon>
        <taxon>Leifsonia</taxon>
    </lineage>
</organism>
<evidence type="ECO:0000313" key="2">
    <source>
        <dbReference type="EMBL" id="MDN4597027.1"/>
    </source>
</evidence>
<dbReference type="EMBL" id="JAROCB010000002">
    <property type="protein sequence ID" value="MDN4597027.1"/>
    <property type="molecule type" value="Genomic_DNA"/>
</dbReference>
<name>A0ABT8IW30_9MICO</name>
<keyword evidence="1" id="KW-1133">Transmembrane helix</keyword>